<keyword evidence="3 6" id="KW-0812">Transmembrane</keyword>
<organism evidence="7 8">
    <name type="scientific">Candidatus Enterocloster faecavium</name>
    <dbReference type="NCBI Taxonomy" id="2838560"/>
    <lineage>
        <taxon>Bacteria</taxon>
        <taxon>Bacillati</taxon>
        <taxon>Bacillota</taxon>
        <taxon>Clostridia</taxon>
        <taxon>Lachnospirales</taxon>
        <taxon>Lachnospiraceae</taxon>
        <taxon>Enterocloster</taxon>
    </lineage>
</organism>
<feature type="transmembrane region" description="Helical" evidence="6">
    <location>
        <begin position="88"/>
        <end position="107"/>
    </location>
</feature>
<comment type="subcellular location">
    <subcellularLocation>
        <location evidence="1">Membrane</location>
        <topology evidence="1">Multi-pass membrane protein</topology>
    </subcellularLocation>
</comment>
<feature type="transmembrane region" description="Helical" evidence="6">
    <location>
        <begin position="207"/>
        <end position="227"/>
    </location>
</feature>
<dbReference type="InterPro" id="IPR006214">
    <property type="entry name" value="Bax_inhibitor_1-related"/>
</dbReference>
<evidence type="ECO:0000256" key="5">
    <source>
        <dbReference type="ARBA" id="ARBA00023136"/>
    </source>
</evidence>
<feature type="transmembrane region" description="Helical" evidence="6">
    <location>
        <begin position="58"/>
        <end position="76"/>
    </location>
</feature>
<comment type="caution">
    <text evidence="7">The sequence shown here is derived from an EMBL/GenBank/DDBJ whole genome shotgun (WGS) entry which is preliminary data.</text>
</comment>
<feature type="transmembrane region" description="Helical" evidence="6">
    <location>
        <begin position="27"/>
        <end position="52"/>
    </location>
</feature>
<dbReference type="EMBL" id="DWYS01000077">
    <property type="protein sequence ID" value="HJB07495.1"/>
    <property type="molecule type" value="Genomic_DNA"/>
</dbReference>
<name>A0A9D2L7X1_9FIRM</name>
<reference evidence="7" key="1">
    <citation type="journal article" date="2021" name="PeerJ">
        <title>Extensive microbial diversity within the chicken gut microbiome revealed by metagenomics and culture.</title>
        <authorList>
            <person name="Gilroy R."/>
            <person name="Ravi A."/>
            <person name="Getino M."/>
            <person name="Pursley I."/>
            <person name="Horton D.L."/>
            <person name="Alikhan N.F."/>
            <person name="Baker D."/>
            <person name="Gharbi K."/>
            <person name="Hall N."/>
            <person name="Watson M."/>
            <person name="Adriaenssens E.M."/>
            <person name="Foster-Nyarko E."/>
            <person name="Jarju S."/>
            <person name="Secka A."/>
            <person name="Antonio M."/>
            <person name="Oren A."/>
            <person name="Chaudhuri R.R."/>
            <person name="La Ragione R."/>
            <person name="Hildebrand F."/>
            <person name="Pallen M.J."/>
        </authorList>
    </citation>
    <scope>NUCLEOTIDE SEQUENCE</scope>
    <source>
        <strain evidence="7">CHK188-4685</strain>
    </source>
</reference>
<dbReference type="AlphaFoldDB" id="A0A9D2L7X1"/>
<gene>
    <name evidence="7" type="ORF">H9716_06455</name>
</gene>
<reference evidence="7" key="2">
    <citation type="submission" date="2021-04" db="EMBL/GenBank/DDBJ databases">
        <authorList>
            <person name="Gilroy R."/>
        </authorList>
    </citation>
    <scope>NUCLEOTIDE SEQUENCE</scope>
    <source>
        <strain evidence="7">CHK188-4685</strain>
    </source>
</reference>
<dbReference type="CDD" id="cd10432">
    <property type="entry name" value="BI-1-like_bacterial"/>
    <property type="match status" value="1"/>
</dbReference>
<accession>A0A9D2L7X1</accession>
<evidence type="ECO:0000256" key="3">
    <source>
        <dbReference type="ARBA" id="ARBA00022692"/>
    </source>
</evidence>
<evidence type="ECO:0000313" key="8">
    <source>
        <dbReference type="Proteomes" id="UP000886804"/>
    </source>
</evidence>
<keyword evidence="5 6" id="KW-0472">Membrane</keyword>
<dbReference type="GO" id="GO:0005886">
    <property type="term" value="C:plasma membrane"/>
    <property type="evidence" value="ECO:0007669"/>
    <property type="project" value="TreeGrafter"/>
</dbReference>
<feature type="transmembrane region" description="Helical" evidence="6">
    <location>
        <begin position="144"/>
        <end position="162"/>
    </location>
</feature>
<evidence type="ECO:0000256" key="6">
    <source>
        <dbReference type="RuleBase" id="RU004379"/>
    </source>
</evidence>
<dbReference type="PANTHER" id="PTHR23291">
    <property type="entry name" value="BAX INHIBITOR-RELATED"/>
    <property type="match status" value="1"/>
</dbReference>
<feature type="transmembrane region" description="Helical" evidence="6">
    <location>
        <begin position="168"/>
        <end position="186"/>
    </location>
</feature>
<protein>
    <submittedName>
        <fullName evidence="7">Bax inhibitor-1/YccA family protein</fullName>
    </submittedName>
</protein>
<evidence type="ECO:0000256" key="4">
    <source>
        <dbReference type="ARBA" id="ARBA00022989"/>
    </source>
</evidence>
<feature type="transmembrane region" description="Helical" evidence="6">
    <location>
        <begin position="113"/>
        <end position="132"/>
    </location>
</feature>
<evidence type="ECO:0000256" key="1">
    <source>
        <dbReference type="ARBA" id="ARBA00004141"/>
    </source>
</evidence>
<dbReference type="Proteomes" id="UP000886804">
    <property type="component" value="Unassembled WGS sequence"/>
</dbReference>
<comment type="similarity">
    <text evidence="2 6">Belongs to the BI1 family.</text>
</comment>
<dbReference type="PANTHER" id="PTHR23291:SF50">
    <property type="entry name" value="PROTEIN LIFEGUARD 4"/>
    <property type="match status" value="1"/>
</dbReference>
<dbReference type="Pfam" id="PF01027">
    <property type="entry name" value="Bax1-I"/>
    <property type="match status" value="1"/>
</dbReference>
<keyword evidence="4 6" id="KW-1133">Transmembrane helix</keyword>
<evidence type="ECO:0000256" key="2">
    <source>
        <dbReference type="ARBA" id="ARBA00010350"/>
    </source>
</evidence>
<sequence length="235" mass="26557">MNEMMNQTYSQASSYGESLGRYTAKTFGWMFAGLLFTFGISVAMVVTGGLFYLFSIPALPYVLLAAELIVVIFLSAHIEKMSVGMARVMFFVYAALNGIVFSAYFLLFDVMVLMGVFLITALFFGIMALIGYFGNINFSSIRPFMMGGLIFLCGFWLLSLFINLSQFETMICTIGIFLFLLFTAYDTKKIQAYYVHYGNMPEMAAKASIFSALQLYLDFINLFLYILRFVGNKRN</sequence>
<proteinExistence type="inferred from homology"/>
<evidence type="ECO:0000313" key="7">
    <source>
        <dbReference type="EMBL" id="HJB07495.1"/>
    </source>
</evidence>